<dbReference type="PANTHER" id="PTHR21601:SF0">
    <property type="entry name" value="PROTEIN SPA2-RELATED"/>
    <property type="match status" value="1"/>
</dbReference>
<dbReference type="EMBL" id="NIZV01000017">
    <property type="protein sequence ID" value="RSM18957.1"/>
    <property type="molecule type" value="Genomic_DNA"/>
</dbReference>
<dbReference type="AlphaFoldDB" id="A0A428UXJ5"/>
<proteinExistence type="predicted"/>
<name>A0A428UXJ5_9HYPO</name>
<comment type="caution">
    <text evidence="1">The sequence shown here is derived from an EMBL/GenBank/DDBJ whole genome shotgun (WGS) entry which is preliminary data.</text>
</comment>
<reference evidence="1 2" key="1">
    <citation type="submission" date="2017-06" db="EMBL/GenBank/DDBJ databases">
        <title>Cmopartive genomic analysis of Ambrosia Fusariam Clade fungi.</title>
        <authorList>
            <person name="Stajich J.E."/>
            <person name="Carrillo J."/>
            <person name="Kijimoto T."/>
            <person name="Eskalen A."/>
            <person name="O'Donnell K."/>
            <person name="Kasson M."/>
        </authorList>
    </citation>
    <scope>NUCLEOTIDE SEQUENCE [LARGE SCALE GENOMIC DNA]</scope>
    <source>
        <strain evidence="1 2">NRRL 20438</strain>
    </source>
</reference>
<dbReference type="GO" id="GO:0005078">
    <property type="term" value="F:MAP-kinase scaffold activity"/>
    <property type="evidence" value="ECO:0007669"/>
    <property type="project" value="TreeGrafter"/>
</dbReference>
<keyword evidence="2" id="KW-1185">Reference proteome</keyword>
<dbReference type="GO" id="GO:1902716">
    <property type="term" value="C:cell cortex of growing cell tip"/>
    <property type="evidence" value="ECO:0007669"/>
    <property type="project" value="TreeGrafter"/>
</dbReference>
<sequence length="162" mass="17760">MSKDSAVPIGLGFPAVPNGKPVAPRPDPRAAEDLKLYLEDQNALLAGDVQKLVNTIRGDADMEQIMMDIGSISSIVGRIISDTQSSGFGEMATQLTHYRARLLESGDQGQDMANIGMNTNSHEWRMWVQTLPPIAFEMVRESKELVQQLDNVARSGRADDFS</sequence>
<gene>
    <name evidence="1" type="ORF">CDV31_002280</name>
</gene>
<accession>A0A428UXJ5</accession>
<evidence type="ECO:0000313" key="1">
    <source>
        <dbReference type="EMBL" id="RSM18957.1"/>
    </source>
</evidence>
<dbReference type="InterPro" id="IPR039892">
    <property type="entry name" value="Spa2/Sph1"/>
</dbReference>
<organism evidence="1 2">
    <name type="scientific">Fusarium ambrosium</name>
    <dbReference type="NCBI Taxonomy" id="131363"/>
    <lineage>
        <taxon>Eukaryota</taxon>
        <taxon>Fungi</taxon>
        <taxon>Dikarya</taxon>
        <taxon>Ascomycota</taxon>
        <taxon>Pezizomycotina</taxon>
        <taxon>Sordariomycetes</taxon>
        <taxon>Hypocreomycetidae</taxon>
        <taxon>Hypocreales</taxon>
        <taxon>Nectriaceae</taxon>
        <taxon>Fusarium</taxon>
        <taxon>Fusarium solani species complex</taxon>
    </lineage>
</organism>
<dbReference type="Proteomes" id="UP000288429">
    <property type="component" value="Unassembled WGS sequence"/>
</dbReference>
<evidence type="ECO:0000313" key="2">
    <source>
        <dbReference type="Proteomes" id="UP000288429"/>
    </source>
</evidence>
<protein>
    <submittedName>
        <fullName evidence="1">Uncharacterized protein</fullName>
    </submittedName>
</protein>
<dbReference type="PANTHER" id="PTHR21601">
    <property type="entry name" value="SPA2 PROTEIN"/>
    <property type="match status" value="1"/>
</dbReference>
<dbReference type="GO" id="GO:0005826">
    <property type="term" value="C:actomyosin contractile ring"/>
    <property type="evidence" value="ECO:0007669"/>
    <property type="project" value="TreeGrafter"/>
</dbReference>